<feature type="transmembrane region" description="Helical" evidence="1">
    <location>
        <begin position="95"/>
        <end position="116"/>
    </location>
</feature>
<dbReference type="InterPro" id="IPR035919">
    <property type="entry name" value="EAL_sf"/>
</dbReference>
<dbReference type="GO" id="GO:0071111">
    <property type="term" value="F:cyclic-guanylate-specific phosphodiesterase activity"/>
    <property type="evidence" value="ECO:0007669"/>
    <property type="project" value="InterPro"/>
</dbReference>
<feature type="domain" description="EAL" evidence="2">
    <location>
        <begin position="294"/>
        <end position="548"/>
    </location>
</feature>
<gene>
    <name evidence="3" type="ORF">HZF24_04135</name>
</gene>
<dbReference type="Gene3D" id="3.20.20.450">
    <property type="entry name" value="EAL domain"/>
    <property type="match status" value="1"/>
</dbReference>
<keyword evidence="1" id="KW-0472">Membrane</keyword>
<evidence type="ECO:0000313" key="4">
    <source>
        <dbReference type="Proteomes" id="UP000611629"/>
    </source>
</evidence>
<dbReference type="SMART" id="SM00052">
    <property type="entry name" value="EAL"/>
    <property type="match status" value="1"/>
</dbReference>
<dbReference type="RefSeq" id="WP_179237004.1">
    <property type="nucleotide sequence ID" value="NZ_JACBNQ010000002.1"/>
</dbReference>
<dbReference type="InterPro" id="IPR043128">
    <property type="entry name" value="Rev_trsase/Diguanyl_cyclase"/>
</dbReference>
<keyword evidence="1" id="KW-1133">Transmembrane helix</keyword>
<dbReference type="Pfam" id="PF00563">
    <property type="entry name" value="EAL"/>
    <property type="match status" value="1"/>
</dbReference>
<dbReference type="InterPro" id="IPR050706">
    <property type="entry name" value="Cyclic-di-GMP_PDE-like"/>
</dbReference>
<keyword evidence="4" id="KW-1185">Reference proteome</keyword>
<keyword evidence="1" id="KW-0812">Transmembrane</keyword>
<accession>A0A974BHL1</accession>
<dbReference type="Proteomes" id="UP000611629">
    <property type="component" value="Unassembled WGS sequence"/>
</dbReference>
<evidence type="ECO:0000259" key="2">
    <source>
        <dbReference type="PROSITE" id="PS50883"/>
    </source>
</evidence>
<comment type="caution">
    <text evidence="3">The sequence shown here is derived from an EMBL/GenBank/DDBJ whole genome shotgun (WGS) entry which is preliminary data.</text>
</comment>
<feature type="transmembrane region" description="Helical" evidence="1">
    <location>
        <begin position="50"/>
        <end position="75"/>
    </location>
</feature>
<dbReference type="Pfam" id="PF00990">
    <property type="entry name" value="GGDEF"/>
    <property type="match status" value="1"/>
</dbReference>
<dbReference type="PROSITE" id="PS50883">
    <property type="entry name" value="EAL"/>
    <property type="match status" value="1"/>
</dbReference>
<dbReference type="InterPro" id="IPR029787">
    <property type="entry name" value="Nucleotide_cyclase"/>
</dbReference>
<proteinExistence type="predicted"/>
<dbReference type="Gene3D" id="3.30.70.270">
    <property type="match status" value="1"/>
</dbReference>
<dbReference type="PANTHER" id="PTHR33121:SF79">
    <property type="entry name" value="CYCLIC DI-GMP PHOSPHODIESTERASE PDED-RELATED"/>
    <property type="match status" value="1"/>
</dbReference>
<protein>
    <submittedName>
        <fullName evidence="3">EAL domain-containing protein</fullName>
    </submittedName>
</protein>
<dbReference type="SUPFAM" id="SSF55073">
    <property type="entry name" value="Nucleotide cyclase"/>
    <property type="match status" value="1"/>
</dbReference>
<dbReference type="AlphaFoldDB" id="A0A974BHL1"/>
<feature type="transmembrane region" description="Helical" evidence="1">
    <location>
        <begin position="20"/>
        <end position="38"/>
    </location>
</feature>
<organism evidence="3 4">
    <name type="scientific">Sedimentibacter hydroxybenzoicus DSM 7310</name>
    <dbReference type="NCBI Taxonomy" id="1123245"/>
    <lineage>
        <taxon>Bacteria</taxon>
        <taxon>Bacillati</taxon>
        <taxon>Bacillota</taxon>
        <taxon>Tissierellia</taxon>
        <taxon>Sedimentibacter</taxon>
    </lineage>
</organism>
<name>A0A974BHL1_SEDHY</name>
<sequence>MLFDLIGFGKYKENRPFKIVAGLAIIAMIILFRFIIYLSGGTTAFVHIMYIPILSSVFILGIKAGIAASIIAGILLGPSMPFVVSQGIMQDTKSWVFRIFMFITIVLVVGILLEYIKRMHEREKEKAYIDVITGYPNTNKFVEDLNFMINEGRFNTLSIIVFEYKNMEMINQYVNHEVGKKSFINLLKHADKHFKHCNIYTISTNKFIIIIPETDCSRANHMANKFEEKTRKPMFVDTLPISLIVRGGIVNYPMHGNHINEITSKLEKVMTQSVKTQKIITIYDNIIEAERMKYYDTLVSLYFSLQNDMFYLVYQPKIKIDTNEIVGTEALLRIKNDEYSNISISQLIEMAEEVGFINEITKWVITNSILQIKKWKESGIHTKVSVNLSSIDLNDESIIDFTIDCLDENHIDSSLIEFELTERSIIEDVERALFVLKKMREKGIKISLDDYGSGHNSLSHLMKSSNQFDYIKIDKIFIDNIDEKQNEVLVEGIINTAHTLGMEVVAEGVETEVQVEILRKIGCDIIQGYFYSKPLPPEEFLNHKKITQCQ</sequence>
<evidence type="ECO:0000256" key="1">
    <source>
        <dbReference type="SAM" id="Phobius"/>
    </source>
</evidence>
<dbReference type="InterPro" id="IPR001633">
    <property type="entry name" value="EAL_dom"/>
</dbReference>
<dbReference type="CDD" id="cd01948">
    <property type="entry name" value="EAL"/>
    <property type="match status" value="1"/>
</dbReference>
<dbReference type="PANTHER" id="PTHR33121">
    <property type="entry name" value="CYCLIC DI-GMP PHOSPHODIESTERASE PDEF"/>
    <property type="match status" value="1"/>
</dbReference>
<dbReference type="EMBL" id="JACBNQ010000002">
    <property type="protein sequence ID" value="NYB73324.1"/>
    <property type="molecule type" value="Genomic_DNA"/>
</dbReference>
<dbReference type="SUPFAM" id="SSF141868">
    <property type="entry name" value="EAL domain-like"/>
    <property type="match status" value="1"/>
</dbReference>
<evidence type="ECO:0000313" key="3">
    <source>
        <dbReference type="EMBL" id="NYB73324.1"/>
    </source>
</evidence>
<dbReference type="InterPro" id="IPR000160">
    <property type="entry name" value="GGDEF_dom"/>
</dbReference>
<reference evidence="3" key="1">
    <citation type="submission" date="2020-07" db="EMBL/GenBank/DDBJ databases">
        <title>Genomic analysis of a strain of Sedimentibacter Hydroxybenzoicus DSM7310.</title>
        <authorList>
            <person name="Ma S."/>
        </authorList>
    </citation>
    <scope>NUCLEOTIDE SEQUENCE</scope>
    <source>
        <strain evidence="3">DSM 7310</strain>
    </source>
</reference>